<sequence length="311" mass="34417">MAGDTYPNDRPKYFAHKFVRILTRTCAAMEIGTDGFCLLSIIVHTEDAARYRSPVTYWNDQLLPITGLGTWGRLDRARKKAVQAGWLHYEPGGKGKVGKYWVTIPSQYEGLPDGSVAEDDLIILTTSEGETGEDNQLSSPPVEKEPGDNRGTTGGQPGDNRGTSAEHPKPYPSPIPDPKKRARSIDADADVDVHPFDVFWAVTHHKVGKKVAKAKFQMAVKEIRVDKHRDLDGQTPEGFLIERMRTFAASPNAHPTDRTPIHPATWLHQGRYDDDPATWQDKGTNHGPKSKSPTSGAYDDQRPAKPGQADF</sequence>
<dbReference type="AlphaFoldDB" id="A0A0F9LEW1"/>
<reference evidence="2" key="1">
    <citation type="journal article" date="2015" name="Nature">
        <title>Complex archaea that bridge the gap between prokaryotes and eukaryotes.</title>
        <authorList>
            <person name="Spang A."/>
            <person name="Saw J.H."/>
            <person name="Jorgensen S.L."/>
            <person name="Zaremba-Niedzwiedzka K."/>
            <person name="Martijn J."/>
            <person name="Lind A.E."/>
            <person name="van Eijk R."/>
            <person name="Schleper C."/>
            <person name="Guy L."/>
            <person name="Ettema T.J."/>
        </authorList>
    </citation>
    <scope>NUCLEOTIDE SEQUENCE</scope>
</reference>
<name>A0A0F9LEW1_9ZZZZ</name>
<evidence type="ECO:0000313" key="2">
    <source>
        <dbReference type="EMBL" id="KKM62735.1"/>
    </source>
</evidence>
<feature type="compositionally biased region" description="Polar residues" evidence="1">
    <location>
        <begin position="126"/>
        <end position="139"/>
    </location>
</feature>
<accession>A0A0F9LEW1</accession>
<organism evidence="2">
    <name type="scientific">marine sediment metagenome</name>
    <dbReference type="NCBI Taxonomy" id="412755"/>
    <lineage>
        <taxon>unclassified sequences</taxon>
        <taxon>metagenomes</taxon>
        <taxon>ecological metagenomes</taxon>
    </lineage>
</organism>
<feature type="region of interest" description="Disordered" evidence="1">
    <location>
        <begin position="126"/>
        <end position="183"/>
    </location>
</feature>
<proteinExistence type="predicted"/>
<gene>
    <name evidence="2" type="ORF">LCGC14_1518690</name>
</gene>
<evidence type="ECO:0000256" key="1">
    <source>
        <dbReference type="SAM" id="MobiDB-lite"/>
    </source>
</evidence>
<protein>
    <submittedName>
        <fullName evidence="2">Uncharacterized protein</fullName>
    </submittedName>
</protein>
<comment type="caution">
    <text evidence="2">The sequence shown here is derived from an EMBL/GenBank/DDBJ whole genome shotgun (WGS) entry which is preliminary data.</text>
</comment>
<dbReference type="EMBL" id="LAZR01011237">
    <property type="protein sequence ID" value="KKM62735.1"/>
    <property type="molecule type" value="Genomic_DNA"/>
</dbReference>
<feature type="region of interest" description="Disordered" evidence="1">
    <location>
        <begin position="250"/>
        <end position="311"/>
    </location>
</feature>